<dbReference type="InterPro" id="IPR036180">
    <property type="entry name" value="Gelsolin-like_dom_sf"/>
</dbReference>
<dbReference type="InterPro" id="IPR036465">
    <property type="entry name" value="vWFA_dom_sf"/>
</dbReference>
<dbReference type="SUPFAM" id="SSF81811">
    <property type="entry name" value="Helical domain of Sec23/24"/>
    <property type="match status" value="1"/>
</dbReference>
<dbReference type="Pfam" id="PF04810">
    <property type="entry name" value="zf-Sec23_Sec24"/>
    <property type="match status" value="1"/>
</dbReference>
<dbReference type="Gene3D" id="3.40.20.10">
    <property type="entry name" value="Severin"/>
    <property type="match status" value="1"/>
</dbReference>
<dbReference type="FunFam" id="2.30.30.380:FF:000001">
    <property type="entry name" value="Protein transport protein SEC23"/>
    <property type="match status" value="1"/>
</dbReference>
<evidence type="ECO:0000259" key="14">
    <source>
        <dbReference type="Pfam" id="PF04811"/>
    </source>
</evidence>
<dbReference type="Gene3D" id="2.60.40.1670">
    <property type="entry name" value="beta-sandwich domain of Sec23/24"/>
    <property type="match status" value="1"/>
</dbReference>
<feature type="domain" description="Sec23/Sec24 beta-sandwich" evidence="16">
    <location>
        <begin position="418"/>
        <end position="521"/>
    </location>
</feature>
<organism evidence="17">
    <name type="scientific">Physcomitrium patens</name>
    <name type="common">Spreading-leaved earth moss</name>
    <name type="synonym">Physcomitrella patens</name>
    <dbReference type="NCBI Taxonomy" id="3218"/>
    <lineage>
        <taxon>Eukaryota</taxon>
        <taxon>Viridiplantae</taxon>
        <taxon>Streptophyta</taxon>
        <taxon>Embryophyta</taxon>
        <taxon>Bryophyta</taxon>
        <taxon>Bryophytina</taxon>
        <taxon>Bryopsida</taxon>
        <taxon>Funariidae</taxon>
        <taxon>Funariales</taxon>
        <taxon>Funariaceae</taxon>
        <taxon>Physcomitrium</taxon>
    </lineage>
</organism>
<evidence type="ECO:0000256" key="9">
    <source>
        <dbReference type="ARBA" id="ARBA00023329"/>
    </source>
</evidence>
<dbReference type="GO" id="GO:0008270">
    <property type="term" value="F:zinc ion binding"/>
    <property type="evidence" value="ECO:0007669"/>
    <property type="project" value="InterPro"/>
</dbReference>
<keyword evidence="9 11" id="KW-0968">Cytoplasmic vesicle</keyword>
<dbReference type="InterPro" id="IPR012990">
    <property type="entry name" value="Beta-sandwich_Sec23_24"/>
</dbReference>
<dbReference type="GO" id="GO:0006886">
    <property type="term" value="P:intracellular protein transport"/>
    <property type="evidence" value="ECO:0007669"/>
    <property type="project" value="InterPro"/>
</dbReference>
<keyword evidence="8 11" id="KW-0472">Membrane</keyword>
<dbReference type="EMBL" id="ABEU02000003">
    <property type="protein sequence ID" value="PNR58123.1"/>
    <property type="molecule type" value="Genomic_DNA"/>
</dbReference>
<dbReference type="GO" id="GO:0090110">
    <property type="term" value="P:COPII-coated vesicle cargo loading"/>
    <property type="evidence" value="ECO:0000318"/>
    <property type="project" value="GO_Central"/>
</dbReference>
<comment type="function">
    <text evidence="10 11">Component of the coat protein complex II (COPII) which promotes the formation of transport vesicles from the endoplasmic reticulum (ER). The coat has two main functions, the physical deformation of the endoplasmic reticulum membrane into vesicles and the selection of cargo molecules.</text>
</comment>
<comment type="similarity">
    <text evidence="1 11">Belongs to the SEC23/SEC24 family. SEC23 subfamily.</text>
</comment>
<dbReference type="OMA" id="XFLQPVH"/>
<dbReference type="Pfam" id="PF08033">
    <property type="entry name" value="Sec23_BS"/>
    <property type="match status" value="1"/>
</dbReference>
<sequence length="783" mass="85451">MAEFLDAEAMNGIRMSWNVWPSTKLDASKCHIPLAALYTPLHGAGPHSNPVAVLNYAPLRCRACRGVLNPFCAVDYQAKIWICPFCHQRNSFPHHYSSISDQNVPGEIWPQCTTVEYAPPPMLGSEKTFSPVFLFVIDTCIIEEELGYLKASLTQAISLVPENALVGLITFGGHVQVHELGFSDFGFSKAYVFRGSKELTKEQVIDQLGLSSGPAGGFQRGGLGLQSAGAGPGARSGAYSTGVERFLRSVSDCEFAINSLLDELQRDSFPVSSDQRPARCTGAALKVAAGMLAACSPETGARIISFVGGPCTEGPGLIVSKDLTDPIRSHKDLVKDSAAHFNKAVKFYDGLAKQLVSQGHVLDVFACAVDQVGVMEMKGAIESTGGLIVLAESFGHSVFKDSFKRVFETGDHALNLSFNGEIEINCSKDVKVQGVIGPCASLGRKGASTSDTVVGQGGTTVWKMCGLDKSTTLAFFFEVNPTTQGSNAGPAAQQFYLQFITQYQHSDGQLRLRVCTVTRRWGESSASSSTEEMVAGFDQEAATVILARWASFKMETEDEFDAVRFLDRLLIRVSQRFGDYRKEDPSSFRLAPTFGLLPQFMFNLRRSQFVQVFNNSPDETAYFRMVLNRESVTNSLVMIQPSLISYSLSDPPEPVLLDVASIAPDRILLLDAYFSVVIFHGMTVAQWRNAGYHLQPDQVAFAQLLQVPHNDAQGIISERFPVPRLVVCDQHKSQARFLLARLNPSATYNSANVPAPGGDIIFTDDVSLQVFVEHLQRLAVVQS</sequence>
<dbReference type="Pfam" id="PF04811">
    <property type="entry name" value="Sec23_trunk"/>
    <property type="match status" value="1"/>
</dbReference>
<keyword evidence="3 11" id="KW-0479">Metal-binding</keyword>
<dbReference type="GO" id="GO:0070971">
    <property type="term" value="C:endoplasmic reticulum exit site"/>
    <property type="evidence" value="ECO:0000318"/>
    <property type="project" value="GO_Central"/>
</dbReference>
<gene>
    <name evidence="18" type="primary">LOC112280206</name>
    <name evidence="17" type="ORF">PHYPA_005118</name>
</gene>
<evidence type="ECO:0000256" key="6">
    <source>
        <dbReference type="ARBA" id="ARBA00022892"/>
    </source>
</evidence>
<keyword evidence="6 11" id="KW-0931">ER-Golgi transport</keyword>
<protein>
    <recommendedName>
        <fullName evidence="11">Protein transport protein SEC23</fullName>
    </recommendedName>
</protein>
<feature type="domain" description="Gelsolin-like" evidence="12">
    <location>
        <begin position="650"/>
        <end position="738"/>
    </location>
</feature>
<dbReference type="FunFam" id="3.40.20.10:FF:000014">
    <property type="entry name" value="Protein transport protein SEC23"/>
    <property type="match status" value="1"/>
</dbReference>
<evidence type="ECO:0000256" key="1">
    <source>
        <dbReference type="ARBA" id="ARBA00009210"/>
    </source>
</evidence>
<evidence type="ECO:0000313" key="17">
    <source>
        <dbReference type="EMBL" id="PNR58123.1"/>
    </source>
</evidence>
<dbReference type="InterPro" id="IPR036175">
    <property type="entry name" value="Sec23/24_helical_dom_sf"/>
</dbReference>
<dbReference type="SUPFAM" id="SSF82919">
    <property type="entry name" value="Zn-finger domain of Sec23/24"/>
    <property type="match status" value="1"/>
</dbReference>
<dbReference type="InterPro" id="IPR006900">
    <property type="entry name" value="Sec23/24_helical_dom"/>
</dbReference>
<dbReference type="Pfam" id="PF04815">
    <property type="entry name" value="Sec23_helical"/>
    <property type="match status" value="1"/>
</dbReference>
<evidence type="ECO:0000256" key="5">
    <source>
        <dbReference type="ARBA" id="ARBA00022833"/>
    </source>
</evidence>
<dbReference type="RefSeq" id="XP_024371192.1">
    <property type="nucleotide sequence ID" value="XM_024515424.2"/>
</dbReference>
<dbReference type="GeneID" id="112280206"/>
<feature type="domain" description="Sec23/Sec24 helical" evidence="15">
    <location>
        <begin position="538"/>
        <end position="636"/>
    </location>
</feature>
<dbReference type="Proteomes" id="UP000006727">
    <property type="component" value="Chromosome 3"/>
</dbReference>
<dbReference type="Gene3D" id="2.30.30.380">
    <property type="entry name" value="Zn-finger domain of Sec23/24"/>
    <property type="match status" value="1"/>
</dbReference>
<dbReference type="InterPro" id="IPR029006">
    <property type="entry name" value="ADF-H/Gelsolin-like_dom_sf"/>
</dbReference>
<dbReference type="InterPro" id="IPR007123">
    <property type="entry name" value="Gelsolin-like_dom"/>
</dbReference>
<evidence type="ECO:0000256" key="7">
    <source>
        <dbReference type="ARBA" id="ARBA00022927"/>
    </source>
</evidence>
<dbReference type="Pfam" id="PF00626">
    <property type="entry name" value="Gelsolin"/>
    <property type="match status" value="1"/>
</dbReference>
<evidence type="ECO:0000256" key="4">
    <source>
        <dbReference type="ARBA" id="ARBA00022824"/>
    </source>
</evidence>
<evidence type="ECO:0000256" key="10">
    <source>
        <dbReference type="ARBA" id="ARBA00025471"/>
    </source>
</evidence>
<feature type="domain" description="Sec23/Sec24 trunk" evidence="14">
    <location>
        <begin position="130"/>
        <end position="407"/>
    </location>
</feature>
<evidence type="ECO:0000256" key="3">
    <source>
        <dbReference type="ARBA" id="ARBA00022723"/>
    </source>
</evidence>
<keyword evidence="5 11" id="KW-0862">Zinc</keyword>
<dbReference type="PANTHER" id="PTHR11141:SF0">
    <property type="entry name" value="PROTEIN TRANSPORT PROTEIN SEC23"/>
    <property type="match status" value="1"/>
</dbReference>
<dbReference type="CDD" id="cd11287">
    <property type="entry name" value="Sec23_C"/>
    <property type="match status" value="1"/>
</dbReference>
<evidence type="ECO:0000313" key="18">
    <source>
        <dbReference type="EnsemblPlants" id="Pp3c3_29390V3.1"/>
    </source>
</evidence>
<dbReference type="InterPro" id="IPR037550">
    <property type="entry name" value="Sec23_C"/>
</dbReference>
<name>A0A2K1KWG9_PHYPA</name>
<evidence type="ECO:0000259" key="12">
    <source>
        <dbReference type="Pfam" id="PF00626"/>
    </source>
</evidence>
<dbReference type="InterPro" id="IPR006896">
    <property type="entry name" value="Sec23/24_trunk_dom"/>
</dbReference>
<dbReference type="GO" id="GO:0030127">
    <property type="term" value="C:COPII vesicle coat"/>
    <property type="evidence" value="ECO:0000318"/>
    <property type="project" value="GO_Central"/>
</dbReference>
<dbReference type="OrthoDB" id="10256289at2759"/>
<evidence type="ECO:0000259" key="13">
    <source>
        <dbReference type="Pfam" id="PF04810"/>
    </source>
</evidence>
<dbReference type="GO" id="GO:0005096">
    <property type="term" value="F:GTPase activator activity"/>
    <property type="evidence" value="ECO:0000318"/>
    <property type="project" value="GO_Central"/>
</dbReference>
<reference evidence="17 19" key="2">
    <citation type="journal article" date="2018" name="Plant J.">
        <title>The Physcomitrella patens chromosome-scale assembly reveals moss genome structure and evolution.</title>
        <authorList>
            <person name="Lang D."/>
            <person name="Ullrich K.K."/>
            <person name="Murat F."/>
            <person name="Fuchs J."/>
            <person name="Jenkins J."/>
            <person name="Haas F.B."/>
            <person name="Piednoel M."/>
            <person name="Gundlach H."/>
            <person name="Van Bel M."/>
            <person name="Meyberg R."/>
            <person name="Vives C."/>
            <person name="Morata J."/>
            <person name="Symeonidi A."/>
            <person name="Hiss M."/>
            <person name="Muchero W."/>
            <person name="Kamisugi Y."/>
            <person name="Saleh O."/>
            <person name="Blanc G."/>
            <person name="Decker E.L."/>
            <person name="van Gessel N."/>
            <person name="Grimwood J."/>
            <person name="Hayes R.D."/>
            <person name="Graham S.W."/>
            <person name="Gunter L.E."/>
            <person name="McDaniel S.F."/>
            <person name="Hoernstein S.N.W."/>
            <person name="Larsson A."/>
            <person name="Li F.W."/>
            <person name="Perroud P.F."/>
            <person name="Phillips J."/>
            <person name="Ranjan P."/>
            <person name="Rokshar D.S."/>
            <person name="Rothfels C.J."/>
            <person name="Schneider L."/>
            <person name="Shu S."/>
            <person name="Stevenson D.W."/>
            <person name="Thummler F."/>
            <person name="Tillich M."/>
            <person name="Villarreal Aguilar J.C."/>
            <person name="Widiez T."/>
            <person name="Wong G.K."/>
            <person name="Wymore A."/>
            <person name="Zhang Y."/>
            <person name="Zimmer A.D."/>
            <person name="Quatrano R.S."/>
            <person name="Mayer K.F.X."/>
            <person name="Goodstein D."/>
            <person name="Casacuberta J.M."/>
            <person name="Vandepoele K."/>
            <person name="Reski R."/>
            <person name="Cuming A.C."/>
            <person name="Tuskan G.A."/>
            <person name="Maumus F."/>
            <person name="Salse J."/>
            <person name="Schmutz J."/>
            <person name="Rensing S.A."/>
        </authorList>
    </citation>
    <scope>NUCLEOTIDE SEQUENCE [LARGE SCALE GENOMIC DNA]</scope>
    <source>
        <strain evidence="18 19">cv. Gransden 2004</strain>
    </source>
</reference>
<evidence type="ECO:0000256" key="11">
    <source>
        <dbReference type="RuleBase" id="RU365030"/>
    </source>
</evidence>
<accession>A0A2K1KWG9</accession>
<dbReference type="GO" id="GO:0005789">
    <property type="term" value="C:endoplasmic reticulum membrane"/>
    <property type="evidence" value="ECO:0007669"/>
    <property type="project" value="UniProtKB-SubCell"/>
</dbReference>
<keyword evidence="2 11" id="KW-0813">Transport</keyword>
<dbReference type="SUPFAM" id="SSF82754">
    <property type="entry name" value="C-terminal, gelsolin-like domain of Sec23/24"/>
    <property type="match status" value="1"/>
</dbReference>
<dbReference type="EnsemblPlants" id="Pp3c3_29390V3.2">
    <property type="protein sequence ID" value="Pp3c3_29390V3.2"/>
    <property type="gene ID" value="Pp3c3_29390"/>
</dbReference>
<keyword evidence="4 11" id="KW-0256">Endoplasmic reticulum</keyword>
<feature type="domain" description="Zinc finger Sec23/Sec24-type" evidence="13">
    <location>
        <begin position="58"/>
        <end position="96"/>
    </location>
</feature>
<evidence type="ECO:0000259" key="15">
    <source>
        <dbReference type="Pfam" id="PF04815"/>
    </source>
</evidence>
<dbReference type="EnsemblPlants" id="Pp3c3_29390V3.1">
    <property type="protein sequence ID" value="Pp3c3_29390V3.1"/>
    <property type="gene ID" value="Pp3c3_29390"/>
</dbReference>
<dbReference type="SUPFAM" id="SSF81995">
    <property type="entry name" value="beta-sandwich domain of Sec23/24"/>
    <property type="match status" value="1"/>
</dbReference>
<evidence type="ECO:0000256" key="8">
    <source>
        <dbReference type="ARBA" id="ARBA00023136"/>
    </source>
</evidence>
<keyword evidence="19" id="KW-1185">Reference proteome</keyword>
<dbReference type="Gramene" id="Pp3c3_29390V3.1">
    <property type="protein sequence ID" value="Pp3c3_29390V3.1"/>
    <property type="gene ID" value="Pp3c3_29390"/>
</dbReference>
<dbReference type="PANTHER" id="PTHR11141">
    <property type="entry name" value="PROTEIN TRANSPORT PROTEIN SEC23"/>
    <property type="match status" value="1"/>
</dbReference>
<dbReference type="InterPro" id="IPR037364">
    <property type="entry name" value="Sec23"/>
</dbReference>
<reference evidence="17 19" key="1">
    <citation type="journal article" date="2008" name="Science">
        <title>The Physcomitrella genome reveals evolutionary insights into the conquest of land by plants.</title>
        <authorList>
            <person name="Rensing S."/>
            <person name="Lang D."/>
            <person name="Zimmer A."/>
            <person name="Terry A."/>
            <person name="Salamov A."/>
            <person name="Shapiro H."/>
            <person name="Nishiyama T."/>
            <person name="Perroud P.-F."/>
            <person name="Lindquist E."/>
            <person name="Kamisugi Y."/>
            <person name="Tanahashi T."/>
            <person name="Sakakibara K."/>
            <person name="Fujita T."/>
            <person name="Oishi K."/>
            <person name="Shin-I T."/>
            <person name="Kuroki Y."/>
            <person name="Toyoda A."/>
            <person name="Suzuki Y."/>
            <person name="Hashimoto A."/>
            <person name="Yamaguchi K."/>
            <person name="Sugano A."/>
            <person name="Kohara Y."/>
            <person name="Fujiyama A."/>
            <person name="Anterola A."/>
            <person name="Aoki S."/>
            <person name="Ashton N."/>
            <person name="Barbazuk W.B."/>
            <person name="Barker E."/>
            <person name="Bennetzen J."/>
            <person name="Bezanilla M."/>
            <person name="Blankenship R."/>
            <person name="Cho S.H."/>
            <person name="Dutcher S."/>
            <person name="Estelle M."/>
            <person name="Fawcett J.A."/>
            <person name="Gundlach H."/>
            <person name="Hanada K."/>
            <person name="Heyl A."/>
            <person name="Hicks K.A."/>
            <person name="Hugh J."/>
            <person name="Lohr M."/>
            <person name="Mayer K."/>
            <person name="Melkozernov A."/>
            <person name="Murata T."/>
            <person name="Nelson D."/>
            <person name="Pils B."/>
            <person name="Prigge M."/>
            <person name="Reiss B."/>
            <person name="Renner T."/>
            <person name="Rombauts S."/>
            <person name="Rushton P."/>
            <person name="Sanderfoot A."/>
            <person name="Schween G."/>
            <person name="Shiu S.-H."/>
            <person name="Stueber K."/>
            <person name="Theodoulou F.L."/>
            <person name="Tu H."/>
            <person name="Van de Peer Y."/>
            <person name="Verrier P.J."/>
            <person name="Waters E."/>
            <person name="Wood A."/>
            <person name="Yang L."/>
            <person name="Cove D."/>
            <person name="Cuming A."/>
            <person name="Hasebe M."/>
            <person name="Lucas S."/>
            <person name="Mishler D.B."/>
            <person name="Reski R."/>
            <person name="Grigoriev I."/>
            <person name="Quatrano R.S."/>
            <person name="Boore J.L."/>
        </authorList>
    </citation>
    <scope>NUCLEOTIDE SEQUENCE [LARGE SCALE GENOMIC DNA]</scope>
    <source>
        <strain evidence="18 19">cv. Gransden 2004</strain>
    </source>
</reference>
<dbReference type="InterPro" id="IPR036174">
    <property type="entry name" value="Znf_Sec23_Sec24_sf"/>
</dbReference>
<reference evidence="18" key="3">
    <citation type="submission" date="2020-12" db="UniProtKB">
        <authorList>
            <consortium name="EnsemblPlants"/>
        </authorList>
    </citation>
    <scope>IDENTIFICATION</scope>
</reference>
<dbReference type="Gene3D" id="3.40.50.410">
    <property type="entry name" value="von Willebrand factor, type A domain"/>
    <property type="match status" value="1"/>
</dbReference>
<dbReference type="Gene3D" id="1.20.120.730">
    <property type="entry name" value="Sec23/Sec24 helical domain"/>
    <property type="match status" value="1"/>
</dbReference>
<evidence type="ECO:0000259" key="16">
    <source>
        <dbReference type="Pfam" id="PF08033"/>
    </source>
</evidence>
<keyword evidence="7 11" id="KW-0653">Protein transport</keyword>
<proteinExistence type="inferred from homology"/>
<dbReference type="FunCoup" id="A0A2K1KWG9">
    <property type="interactions" value="4572"/>
</dbReference>
<dbReference type="AlphaFoldDB" id="A0A2K1KWG9"/>
<dbReference type="STRING" id="3218.A0A2K1KWG9"/>
<evidence type="ECO:0000313" key="19">
    <source>
        <dbReference type="Proteomes" id="UP000006727"/>
    </source>
</evidence>
<keyword evidence="11" id="KW-0963">Cytoplasm</keyword>
<dbReference type="InterPro" id="IPR006895">
    <property type="entry name" value="Znf_Sec23_Sec24"/>
</dbReference>
<evidence type="ECO:0000256" key="2">
    <source>
        <dbReference type="ARBA" id="ARBA00022448"/>
    </source>
</evidence>
<dbReference type="FunFam" id="1.20.120.730:FF:000005">
    <property type="entry name" value="Protein transport protein SEC23"/>
    <property type="match status" value="1"/>
</dbReference>
<dbReference type="PaxDb" id="3218-PP1S55_55V6.1"/>
<dbReference type="Gramene" id="Pp3c3_29390V3.2">
    <property type="protein sequence ID" value="Pp3c3_29390V3.2"/>
    <property type="gene ID" value="Pp3c3_29390"/>
</dbReference>
<comment type="subcellular location">
    <subcellularLocation>
        <location evidence="11">Cytoplasmic vesicle</location>
        <location evidence="11">COPII-coated vesicle membrane</location>
        <topology evidence="11">Peripheral membrane protein</topology>
        <orientation evidence="11">Cytoplasmic side</orientation>
    </subcellularLocation>
    <subcellularLocation>
        <location evidence="11">Endoplasmic reticulum membrane</location>
        <topology evidence="11">Peripheral membrane protein</topology>
        <orientation evidence="11">Cytoplasmic side</orientation>
    </subcellularLocation>
</comment>
<dbReference type="KEGG" id="ppp:112280206"/>
<dbReference type="SUPFAM" id="SSF53300">
    <property type="entry name" value="vWA-like"/>
    <property type="match status" value="1"/>
</dbReference>